<feature type="compositionally biased region" description="Acidic residues" evidence="1">
    <location>
        <begin position="205"/>
        <end position="219"/>
    </location>
</feature>
<evidence type="ECO:0000313" key="3">
    <source>
        <dbReference type="EnsemblMetazoa" id="AFAF014892-PA"/>
    </source>
</evidence>
<keyword evidence="2" id="KW-0472">Membrane</keyword>
<sequence length="290" mass="30480">MAADDADDVDALRGGSGGGVGDSSDAIPRFLITIEDIIAVVVDVDRYCLPVLPVPLALALAPAVVVVIVIAPSDDRCSNARWVAPPVLLLPSPVFLTALPRSHHSAWNHAKSSPDLRRCYHVPAGLPAFHHRLLCDRGSTCRASRDHLSGGIGLGRSCIVTVMLAMRGCFGVLAYFCCTPLLLLLLWPVGVPEADTDTGAPDLPADTDDDAASANEDDGTPAALRNEPSRRSSGGWSPPPPPLPAGKDCPMPSAAEPIGEGDFDLGSRFDRNIFNTSFCFEGVELAEALA</sequence>
<keyword evidence="2" id="KW-1133">Transmembrane helix</keyword>
<keyword evidence="4" id="KW-1185">Reference proteome</keyword>
<organism evidence="3 4">
    <name type="scientific">Anopheles farauti</name>
    <dbReference type="NCBI Taxonomy" id="69004"/>
    <lineage>
        <taxon>Eukaryota</taxon>
        <taxon>Metazoa</taxon>
        <taxon>Ecdysozoa</taxon>
        <taxon>Arthropoda</taxon>
        <taxon>Hexapoda</taxon>
        <taxon>Insecta</taxon>
        <taxon>Pterygota</taxon>
        <taxon>Neoptera</taxon>
        <taxon>Endopterygota</taxon>
        <taxon>Diptera</taxon>
        <taxon>Nematocera</taxon>
        <taxon>Culicoidea</taxon>
        <taxon>Culicidae</taxon>
        <taxon>Anophelinae</taxon>
        <taxon>Anopheles</taxon>
    </lineage>
</organism>
<dbReference type="VEuPathDB" id="VectorBase:AFAF014892"/>
<feature type="region of interest" description="Disordered" evidence="1">
    <location>
        <begin position="197"/>
        <end position="261"/>
    </location>
</feature>
<accession>A0A182QQJ8</accession>
<name>A0A182QQJ8_9DIPT</name>
<feature type="transmembrane region" description="Helical" evidence="2">
    <location>
        <begin position="52"/>
        <end position="71"/>
    </location>
</feature>
<feature type="transmembrane region" description="Helical" evidence="2">
    <location>
        <begin position="164"/>
        <end position="187"/>
    </location>
</feature>
<feature type="region of interest" description="Disordered" evidence="1">
    <location>
        <begin position="1"/>
        <end position="20"/>
    </location>
</feature>
<reference evidence="3" key="2">
    <citation type="submission" date="2020-05" db="UniProtKB">
        <authorList>
            <consortium name="EnsemblMetazoa"/>
        </authorList>
    </citation>
    <scope>IDENTIFICATION</scope>
    <source>
        <strain evidence="3">FAR1</strain>
    </source>
</reference>
<evidence type="ECO:0000313" key="4">
    <source>
        <dbReference type="Proteomes" id="UP000075886"/>
    </source>
</evidence>
<evidence type="ECO:0000256" key="1">
    <source>
        <dbReference type="SAM" id="MobiDB-lite"/>
    </source>
</evidence>
<dbReference type="AlphaFoldDB" id="A0A182QQJ8"/>
<proteinExistence type="predicted"/>
<dbReference type="EnsemblMetazoa" id="AFAF014892-RA">
    <property type="protein sequence ID" value="AFAF014892-PA"/>
    <property type="gene ID" value="AFAF014892"/>
</dbReference>
<keyword evidence="2" id="KW-0812">Transmembrane</keyword>
<reference evidence="4" key="1">
    <citation type="submission" date="2014-01" db="EMBL/GenBank/DDBJ databases">
        <title>The Genome Sequence of Anopheles farauti FAR1 (V2).</title>
        <authorList>
            <consortium name="The Broad Institute Genomics Platform"/>
            <person name="Neafsey D.E."/>
            <person name="Besansky N."/>
            <person name="Howell P."/>
            <person name="Walton C."/>
            <person name="Young S.K."/>
            <person name="Zeng Q."/>
            <person name="Gargeya S."/>
            <person name="Fitzgerald M."/>
            <person name="Haas B."/>
            <person name="Abouelleil A."/>
            <person name="Allen A.W."/>
            <person name="Alvarado L."/>
            <person name="Arachchi H.M."/>
            <person name="Berlin A.M."/>
            <person name="Chapman S.B."/>
            <person name="Gainer-Dewar J."/>
            <person name="Goldberg J."/>
            <person name="Griggs A."/>
            <person name="Gujja S."/>
            <person name="Hansen M."/>
            <person name="Howarth C."/>
            <person name="Imamovic A."/>
            <person name="Ireland A."/>
            <person name="Larimer J."/>
            <person name="McCowan C."/>
            <person name="Murphy C."/>
            <person name="Pearson M."/>
            <person name="Poon T.W."/>
            <person name="Priest M."/>
            <person name="Roberts A."/>
            <person name="Saif S."/>
            <person name="Shea T."/>
            <person name="Sisk P."/>
            <person name="Sykes S."/>
            <person name="Wortman J."/>
            <person name="Nusbaum C."/>
            <person name="Birren B."/>
        </authorList>
    </citation>
    <scope>NUCLEOTIDE SEQUENCE [LARGE SCALE GENOMIC DNA]</scope>
    <source>
        <strain evidence="4">FAR1</strain>
    </source>
</reference>
<dbReference type="EMBL" id="AXCN02001866">
    <property type="status" value="NOT_ANNOTATED_CDS"/>
    <property type="molecule type" value="Genomic_DNA"/>
</dbReference>
<dbReference type="Proteomes" id="UP000075886">
    <property type="component" value="Unassembled WGS sequence"/>
</dbReference>
<protein>
    <submittedName>
        <fullName evidence="3">Uncharacterized protein</fullName>
    </submittedName>
</protein>
<evidence type="ECO:0000256" key="2">
    <source>
        <dbReference type="SAM" id="Phobius"/>
    </source>
</evidence>